<dbReference type="AlphaFoldDB" id="A0A1M5G8Q3"/>
<feature type="domain" description="LysM" evidence="11">
    <location>
        <begin position="396"/>
        <end position="439"/>
    </location>
</feature>
<name>A0A1M5G8Q3_9GAMM</name>
<protein>
    <recommendedName>
        <fullName evidence="9">N-acetylmuramoyl-L-alanine amidase AmiC</fullName>
        <ecNumber evidence="4">3.5.1.28</ecNumber>
    </recommendedName>
</protein>
<comment type="similarity">
    <text evidence="3">Belongs to the N-acetylmuramoyl-L-alanine amidase 3 family.</text>
</comment>
<dbReference type="STRING" id="1122206.SAMN02745753_03064"/>
<dbReference type="GO" id="GO:0030288">
    <property type="term" value="C:outer membrane-bounded periplasmic space"/>
    <property type="evidence" value="ECO:0007669"/>
    <property type="project" value="TreeGrafter"/>
</dbReference>
<dbReference type="FunFam" id="3.40.630.40:FF:000001">
    <property type="entry name" value="N-acetylmuramoyl-L-alanine amidase"/>
    <property type="match status" value="1"/>
</dbReference>
<dbReference type="EC" id="3.5.1.28" evidence="4"/>
<dbReference type="Pfam" id="PF11741">
    <property type="entry name" value="AMIN"/>
    <property type="match status" value="1"/>
</dbReference>
<dbReference type="SMART" id="SM00646">
    <property type="entry name" value="Ami_3"/>
    <property type="match status" value="1"/>
</dbReference>
<evidence type="ECO:0000313" key="12">
    <source>
        <dbReference type="EMBL" id="SHG00068.1"/>
    </source>
</evidence>
<dbReference type="InterPro" id="IPR018392">
    <property type="entry name" value="LysM"/>
</dbReference>
<dbReference type="InterPro" id="IPR002508">
    <property type="entry name" value="MurNAc-LAA_cat"/>
</dbReference>
<keyword evidence="5 10" id="KW-0732">Signal</keyword>
<evidence type="ECO:0000256" key="2">
    <source>
        <dbReference type="ARBA" id="ARBA00004418"/>
    </source>
</evidence>
<evidence type="ECO:0000313" key="13">
    <source>
        <dbReference type="Proteomes" id="UP000184517"/>
    </source>
</evidence>
<dbReference type="Pfam" id="PF01520">
    <property type="entry name" value="Amidase_3"/>
    <property type="match status" value="1"/>
</dbReference>
<gene>
    <name evidence="12" type="ORF">SAMN02745753_03064</name>
</gene>
<dbReference type="SMART" id="SM00257">
    <property type="entry name" value="LysM"/>
    <property type="match status" value="1"/>
</dbReference>
<dbReference type="PROSITE" id="PS51782">
    <property type="entry name" value="LYSM"/>
    <property type="match status" value="1"/>
</dbReference>
<comment type="catalytic activity">
    <reaction evidence="1">
        <text>Hydrolyzes the link between N-acetylmuramoyl residues and L-amino acid residues in certain cell-wall glycopeptides.</text>
        <dbReference type="EC" id="3.5.1.28"/>
    </reaction>
</comment>
<evidence type="ECO:0000256" key="5">
    <source>
        <dbReference type="ARBA" id="ARBA00022729"/>
    </source>
</evidence>
<reference evidence="13" key="1">
    <citation type="submission" date="2016-11" db="EMBL/GenBank/DDBJ databases">
        <authorList>
            <person name="Varghese N."/>
            <person name="Submissions S."/>
        </authorList>
    </citation>
    <scope>NUCLEOTIDE SEQUENCE [LARGE SCALE GENOMIC DNA]</scope>
    <source>
        <strain evidence="13">DSM 16579</strain>
    </source>
</reference>
<keyword evidence="6" id="KW-0574">Periplasm</keyword>
<proteinExistence type="inferred from homology"/>
<dbReference type="Proteomes" id="UP000184517">
    <property type="component" value="Unassembled WGS sequence"/>
</dbReference>
<evidence type="ECO:0000256" key="6">
    <source>
        <dbReference type="ARBA" id="ARBA00022764"/>
    </source>
</evidence>
<keyword evidence="8" id="KW-0961">Cell wall biogenesis/degradation</keyword>
<dbReference type="GO" id="GO:0071555">
    <property type="term" value="P:cell wall organization"/>
    <property type="evidence" value="ECO:0007669"/>
    <property type="project" value="UniProtKB-KW"/>
</dbReference>
<dbReference type="Gene3D" id="3.10.350.10">
    <property type="entry name" value="LysM domain"/>
    <property type="match status" value="1"/>
</dbReference>
<evidence type="ECO:0000256" key="7">
    <source>
        <dbReference type="ARBA" id="ARBA00022801"/>
    </source>
</evidence>
<feature type="chain" id="PRO_5013110170" description="N-acetylmuramoyl-L-alanine amidase AmiC" evidence="10">
    <location>
        <begin position="27"/>
        <end position="442"/>
    </location>
</feature>
<evidence type="ECO:0000256" key="1">
    <source>
        <dbReference type="ARBA" id="ARBA00001561"/>
    </source>
</evidence>
<dbReference type="InterPro" id="IPR021731">
    <property type="entry name" value="AMIN_dom"/>
</dbReference>
<evidence type="ECO:0000256" key="10">
    <source>
        <dbReference type="SAM" id="SignalP"/>
    </source>
</evidence>
<dbReference type="CDD" id="cd00118">
    <property type="entry name" value="LysM"/>
    <property type="match status" value="1"/>
</dbReference>
<keyword evidence="7" id="KW-0378">Hydrolase</keyword>
<dbReference type="PANTHER" id="PTHR30404:SF0">
    <property type="entry name" value="N-ACETYLMURAMOYL-L-ALANINE AMIDASE AMIC"/>
    <property type="match status" value="1"/>
</dbReference>
<accession>A0A1M5G8Q3</accession>
<sequence length="442" mass="48147">MHTKFRTYLFIFVNLILSLSTCSVLAAEVRDIRVAQQEGVTRLVFELSEAAEHRIFPLSNPDRVVLDISGVDLNASVVNGLSALSSDVLMRVRYARRDTGVRFVLDLGQAAKAKSTVLAANGTYGPRILVELEYGARKPATIVKSLASLSKEKRDIVIAIDPGHGGKDPGALGQYNVREKDVVLSIGRELASRINAVDGFKAVLTRSTDTYLQLRDRSRVAREANADLMISIHADAFTKSSARGASVWALSLSGKSSEMGRWLAQQENSADLVGGISLDDKDQLLAEVLLDMSMNSTIQMSLNIGKSVLGEMKGVAVLHKDSVQQAGFVVLKSPDIPSILIETGFVSNKTEAKNLSSRTYRVKLADSISKGVVEYFTKNAPDGTLVNWKQKKNSDYVYTVSKGDTLSEIARRNQVSLPVLRQANNLNNDVIWIGQKLVIPAG</sequence>
<evidence type="ECO:0000256" key="8">
    <source>
        <dbReference type="ARBA" id="ARBA00023316"/>
    </source>
</evidence>
<dbReference type="InterPro" id="IPR036779">
    <property type="entry name" value="LysM_dom_sf"/>
</dbReference>
<dbReference type="GO" id="GO:0009253">
    <property type="term" value="P:peptidoglycan catabolic process"/>
    <property type="evidence" value="ECO:0007669"/>
    <property type="project" value="InterPro"/>
</dbReference>
<feature type="signal peptide" evidence="10">
    <location>
        <begin position="1"/>
        <end position="26"/>
    </location>
</feature>
<dbReference type="PANTHER" id="PTHR30404">
    <property type="entry name" value="N-ACETYLMURAMOYL-L-ALANINE AMIDASE"/>
    <property type="match status" value="1"/>
</dbReference>
<dbReference type="GO" id="GO:0008745">
    <property type="term" value="F:N-acetylmuramoyl-L-alanine amidase activity"/>
    <property type="evidence" value="ECO:0007669"/>
    <property type="project" value="UniProtKB-EC"/>
</dbReference>
<dbReference type="OrthoDB" id="9806267at2"/>
<evidence type="ECO:0000256" key="3">
    <source>
        <dbReference type="ARBA" id="ARBA00010860"/>
    </source>
</evidence>
<organism evidence="12 13">
    <name type="scientific">Marinomonas polaris DSM 16579</name>
    <dbReference type="NCBI Taxonomy" id="1122206"/>
    <lineage>
        <taxon>Bacteria</taxon>
        <taxon>Pseudomonadati</taxon>
        <taxon>Pseudomonadota</taxon>
        <taxon>Gammaproteobacteria</taxon>
        <taxon>Oceanospirillales</taxon>
        <taxon>Oceanospirillaceae</taxon>
        <taxon>Marinomonas</taxon>
    </lineage>
</organism>
<keyword evidence="13" id="KW-1185">Reference proteome</keyword>
<evidence type="ECO:0000259" key="11">
    <source>
        <dbReference type="PROSITE" id="PS51782"/>
    </source>
</evidence>
<comment type="subcellular location">
    <subcellularLocation>
        <location evidence="2">Periplasm</location>
    </subcellularLocation>
</comment>
<dbReference type="Pfam" id="PF01476">
    <property type="entry name" value="LysM"/>
    <property type="match status" value="1"/>
</dbReference>
<dbReference type="Gene3D" id="2.60.40.3500">
    <property type="match status" value="1"/>
</dbReference>
<dbReference type="CDD" id="cd02696">
    <property type="entry name" value="MurNAc-LAA"/>
    <property type="match status" value="1"/>
</dbReference>
<evidence type="ECO:0000256" key="9">
    <source>
        <dbReference type="ARBA" id="ARBA00074581"/>
    </source>
</evidence>
<dbReference type="SUPFAM" id="SSF54106">
    <property type="entry name" value="LysM domain"/>
    <property type="match status" value="1"/>
</dbReference>
<dbReference type="RefSeq" id="WP_072840560.1">
    <property type="nucleotide sequence ID" value="NZ_FQVF01000014.1"/>
</dbReference>
<dbReference type="SUPFAM" id="SSF53187">
    <property type="entry name" value="Zn-dependent exopeptidases"/>
    <property type="match status" value="1"/>
</dbReference>
<dbReference type="EMBL" id="FQVF01000014">
    <property type="protein sequence ID" value="SHG00068.1"/>
    <property type="molecule type" value="Genomic_DNA"/>
</dbReference>
<evidence type="ECO:0000256" key="4">
    <source>
        <dbReference type="ARBA" id="ARBA00011901"/>
    </source>
</evidence>
<dbReference type="InterPro" id="IPR050695">
    <property type="entry name" value="N-acetylmuramoyl_amidase_3"/>
</dbReference>
<dbReference type="Gene3D" id="3.40.630.40">
    <property type="entry name" value="Zn-dependent exopeptidases"/>
    <property type="match status" value="1"/>
</dbReference>